<proteinExistence type="predicted"/>
<feature type="domain" description="Glycosyltransferase 2-like" evidence="2">
    <location>
        <begin position="48"/>
        <end position="176"/>
    </location>
</feature>
<evidence type="ECO:0000259" key="2">
    <source>
        <dbReference type="Pfam" id="PF00535"/>
    </source>
</evidence>
<dbReference type="PANTHER" id="PTHR22916:SF3">
    <property type="entry name" value="UDP-GLCNAC:BETAGAL BETA-1,3-N-ACETYLGLUCOSAMINYLTRANSFERASE-LIKE PROTEIN 1"/>
    <property type="match status" value="1"/>
</dbReference>
<reference evidence="4" key="1">
    <citation type="submission" date="2021-01" db="EMBL/GenBank/DDBJ databases">
        <title>Whole genome shotgun sequence of Sinosporangium siamense NBRC 109515.</title>
        <authorList>
            <person name="Komaki H."/>
            <person name="Tamura T."/>
        </authorList>
    </citation>
    <scope>NUCLEOTIDE SEQUENCE</scope>
    <source>
        <strain evidence="4">NBRC 109515</strain>
    </source>
</reference>
<accession>A0A919V8K4</accession>
<dbReference type="RefSeq" id="WP_204026733.1">
    <property type="nucleotide sequence ID" value="NZ_BOOW01000022.1"/>
</dbReference>
<dbReference type="AlphaFoldDB" id="A0A919V8K4"/>
<dbReference type="GO" id="GO:0016758">
    <property type="term" value="F:hexosyltransferase activity"/>
    <property type="evidence" value="ECO:0007669"/>
    <property type="project" value="UniProtKB-ARBA"/>
</dbReference>
<dbReference type="InterPro" id="IPR001173">
    <property type="entry name" value="Glyco_trans_2-like"/>
</dbReference>
<dbReference type="Gene3D" id="3.90.550.10">
    <property type="entry name" value="Spore Coat Polysaccharide Biosynthesis Protein SpsA, Chain A"/>
    <property type="match status" value="1"/>
</dbReference>
<dbReference type="PANTHER" id="PTHR22916">
    <property type="entry name" value="GLYCOSYLTRANSFERASE"/>
    <property type="match status" value="1"/>
</dbReference>
<sequence>MAGLISRMARQSRPPEAAEGVPGVPAPRGAHAVEEAAESAVEMSVDVTVIVPVRDCRAYLDRCLTSILVQRVSKEIVVVDDGSTDGSSELLALYAGYHRGVVKVLRHEHRGGAGGPRNLGLAHARGRYVFFCDADDYLGPEALERMLAMADRNCADIVLGRVVGHGRRAPESMFHRSVDRADLGDSAVYNSLSCFKLFRRAMLTKHRILFDEDLVVGEDIVFTTHAYCHAGVISVMADYDCYHLVSRSDGTSIMQQPGSRDPVAWLRMIKGPIALMARHIRPGPLRDHLLRRHFRLDALAQLGRPFLVAEEVERKQIAEEVAGLCDEWLTEGVRKRLPSIDRQRLDSLADIDRLVRLAQIEAASVRSRLTGLSWHNGRLSVTGTAILEGLDPAGECEIALVLRPRRGGHQDVVAQVAGGPRGFAAALDPAGLASGVWDAYAAVTCEGVTRLGRLGADRDDRVARPAPCVVDDVVLLPYFTRTHGNLSVDVGGHVVAVPGRVRLRATRWAFGHRLVLDGEIKVGDGELGTGGLRHLVWRERTTGQEHKEPVVMLPGNQFAVRPVVGRLGPGTWDAYVEMRLGGPPVRFRIEAEPQVVTAAKSWWRGPVRRTVRPYVTNGKGRLSATVKIMKPGTAFRRMIR</sequence>
<dbReference type="SUPFAM" id="SSF53448">
    <property type="entry name" value="Nucleotide-diphospho-sugar transferases"/>
    <property type="match status" value="1"/>
</dbReference>
<dbReference type="Proteomes" id="UP000606172">
    <property type="component" value="Unassembled WGS sequence"/>
</dbReference>
<evidence type="ECO:0000259" key="3">
    <source>
        <dbReference type="Pfam" id="PF22181"/>
    </source>
</evidence>
<name>A0A919V8K4_9ACTN</name>
<protein>
    <recommendedName>
        <fullName evidence="6">Glycosyltransferase family 2 protein</fullName>
    </recommendedName>
</protein>
<dbReference type="EMBL" id="BOOW01000022">
    <property type="protein sequence ID" value="GII93332.1"/>
    <property type="molecule type" value="Genomic_DNA"/>
</dbReference>
<evidence type="ECO:0000256" key="1">
    <source>
        <dbReference type="SAM" id="MobiDB-lite"/>
    </source>
</evidence>
<comment type="caution">
    <text evidence="4">The sequence shown here is derived from an EMBL/GenBank/DDBJ whole genome shotgun (WGS) entry which is preliminary data.</text>
</comment>
<evidence type="ECO:0000313" key="5">
    <source>
        <dbReference type="Proteomes" id="UP000606172"/>
    </source>
</evidence>
<evidence type="ECO:0000313" key="4">
    <source>
        <dbReference type="EMBL" id="GII93332.1"/>
    </source>
</evidence>
<feature type="region of interest" description="Disordered" evidence="1">
    <location>
        <begin position="8"/>
        <end position="32"/>
    </location>
</feature>
<gene>
    <name evidence="4" type="ORF">Ssi02_35630</name>
</gene>
<dbReference type="CDD" id="cd00761">
    <property type="entry name" value="Glyco_tranf_GTA_type"/>
    <property type="match status" value="1"/>
</dbReference>
<keyword evidence="5" id="KW-1185">Reference proteome</keyword>
<evidence type="ECO:0008006" key="6">
    <source>
        <dbReference type="Google" id="ProtNLM"/>
    </source>
</evidence>
<dbReference type="InterPro" id="IPR029044">
    <property type="entry name" value="Nucleotide-diphossugar_trans"/>
</dbReference>
<dbReference type="Pfam" id="PF22181">
    <property type="entry name" value="TarS_linker"/>
    <property type="match status" value="1"/>
</dbReference>
<feature type="domain" description="TarS/TarP linker" evidence="3">
    <location>
        <begin position="277"/>
        <end position="357"/>
    </location>
</feature>
<organism evidence="4 5">
    <name type="scientific">Sinosporangium siamense</name>
    <dbReference type="NCBI Taxonomy" id="1367973"/>
    <lineage>
        <taxon>Bacteria</taxon>
        <taxon>Bacillati</taxon>
        <taxon>Actinomycetota</taxon>
        <taxon>Actinomycetes</taxon>
        <taxon>Streptosporangiales</taxon>
        <taxon>Streptosporangiaceae</taxon>
        <taxon>Sinosporangium</taxon>
    </lineage>
</organism>
<dbReference type="Pfam" id="PF00535">
    <property type="entry name" value="Glycos_transf_2"/>
    <property type="match status" value="1"/>
</dbReference>
<dbReference type="InterPro" id="IPR054028">
    <property type="entry name" value="TarS/TarP_linker"/>
</dbReference>